<dbReference type="RefSeq" id="WP_080520433.1">
    <property type="nucleotide sequence ID" value="NZ_CP020369.1"/>
</dbReference>
<comment type="caution">
    <text evidence="2">The sequence shown here is derived from an EMBL/GenBank/DDBJ whole genome shotgun (WGS) entry which is preliminary data.</text>
</comment>
<feature type="domain" description="DUF4145" evidence="1">
    <location>
        <begin position="116"/>
        <end position="195"/>
    </location>
</feature>
<dbReference type="Pfam" id="PF13643">
    <property type="entry name" value="DUF4145"/>
    <property type="match status" value="1"/>
</dbReference>
<organism evidence="2 3">
    <name type="scientific">Pseudomonas tolaasii</name>
    <dbReference type="NCBI Taxonomy" id="29442"/>
    <lineage>
        <taxon>Bacteria</taxon>
        <taxon>Pseudomonadati</taxon>
        <taxon>Pseudomonadota</taxon>
        <taxon>Gammaproteobacteria</taxon>
        <taxon>Pseudomonadales</taxon>
        <taxon>Pseudomonadaceae</taxon>
        <taxon>Pseudomonas</taxon>
    </lineage>
</organism>
<dbReference type="GeneID" id="55846349"/>
<proteinExistence type="predicted"/>
<dbReference type="Proteomes" id="UP000549134">
    <property type="component" value="Unassembled WGS sequence"/>
</dbReference>
<dbReference type="EMBL" id="JACAQK010000014">
    <property type="protein sequence ID" value="NWD38094.1"/>
    <property type="molecule type" value="Genomic_DNA"/>
</dbReference>
<reference evidence="2 3" key="1">
    <citation type="submission" date="2020-04" db="EMBL/GenBank/DDBJ databases">
        <title>Molecular characterization of pseudomonads from Agaricus bisporus reveal novel blotch 2 pathogens in Western Europe.</title>
        <authorList>
            <person name="Taparia T."/>
            <person name="Krijger M."/>
            <person name="Haynes E."/>
            <person name="Elpinstone J.G."/>
            <person name="Noble R."/>
            <person name="Van Der Wolf J."/>
        </authorList>
    </citation>
    <scope>NUCLEOTIDE SEQUENCE [LARGE SCALE GENOMIC DNA]</scope>
    <source>
        <strain evidence="2 3">IPO3746</strain>
    </source>
</reference>
<accession>A0A7Y8AQY3</accession>
<name>A0A7Y8AQY3_PSETO</name>
<evidence type="ECO:0000313" key="2">
    <source>
        <dbReference type="EMBL" id="NWD38094.1"/>
    </source>
</evidence>
<evidence type="ECO:0000313" key="3">
    <source>
        <dbReference type="Proteomes" id="UP000549134"/>
    </source>
</evidence>
<dbReference type="AlphaFoldDB" id="A0A7Y8AQY3"/>
<dbReference type="InterPro" id="IPR025285">
    <property type="entry name" value="DUF4145"/>
</dbReference>
<evidence type="ECO:0000259" key="1">
    <source>
        <dbReference type="Pfam" id="PF13643"/>
    </source>
</evidence>
<protein>
    <submittedName>
        <fullName evidence="2">DUF4145 domain-containing protein</fullName>
    </submittedName>
</protein>
<sequence length="239" mass="26849">MTGAMHAHCPRCDGQRICIIHGTFDQPWSVEDGRNHMEGQIDHKLLQCAGCETVFYHQSSWNSEDWDGDYHPTTGESIITHPRTIETYPAPEKKGQKPDWVWSIAQKDPQLFTILNEVYQAYEARSFILAAVGLRTAFDLTTTYLKIDPGHTLEDKVKELRENGFIGETEAMTLATVAEAGSAAAHRGWAPDQKTFQLLLTTLEQFVYRVVVSGQEALSVNDKIPARQPRPKKKPKPGS</sequence>
<gene>
    <name evidence="2" type="ORF">HX787_19725</name>
</gene>